<evidence type="ECO:0000259" key="1">
    <source>
        <dbReference type="Pfam" id="PF13472"/>
    </source>
</evidence>
<feature type="domain" description="SGNH hydrolase-type esterase" evidence="1">
    <location>
        <begin position="251"/>
        <end position="403"/>
    </location>
</feature>
<accession>A0A940DJX5</accession>
<dbReference type="EMBL" id="JADIMV010000069">
    <property type="protein sequence ID" value="MBO8439811.1"/>
    <property type="molecule type" value="Genomic_DNA"/>
</dbReference>
<sequence>MEMRKENLQAYIAVLLIMVLCHVQCAAQTLLRQLPQHPFIDYSKNRIVYPGDSARMERLYSKLDSLMVFGQGNISVLHIGGSHVQADVFSNRMRMNLATLGPGNGAERGVLFPYRMARTNGPGSYRIAYTGQWETRKNVGREDGCALGLTGYIATTDDPLASLSVKLNKDIAGFWQFNTLRIVGSCTDSAFVPQLTVEGEHVGGEYLPSEECYIYHLPAYTDSVHIEFQGLKKESVTFRLSALIPENDLTGITYHSVGVNGAAVPSWLRCGNFEKELNLVKPDLVIFGIGINDANVPYGQFDTTAFKNNYNDLIERIERVSPGCALLFITNNDCCYRVSRRSRIPNKNGPLVEKAFFSIAREHGGAVWNMFDIMGGLGSMSLWQKAGLARPDKVHFTPAGYELLGDMLYNAIVLDYLYK</sequence>
<dbReference type="Gene3D" id="3.40.50.1110">
    <property type="entry name" value="SGNH hydrolase"/>
    <property type="match status" value="1"/>
</dbReference>
<dbReference type="InterPro" id="IPR036514">
    <property type="entry name" value="SGNH_hydro_sf"/>
</dbReference>
<organism evidence="2 3">
    <name type="scientific">Candidatus Aphodosoma intestinipullorum</name>
    <dbReference type="NCBI Taxonomy" id="2840674"/>
    <lineage>
        <taxon>Bacteria</taxon>
        <taxon>Pseudomonadati</taxon>
        <taxon>Bacteroidota</taxon>
        <taxon>Bacteroidia</taxon>
        <taxon>Bacteroidales</taxon>
        <taxon>Candidatus Aphodosoma</taxon>
    </lineage>
</organism>
<dbReference type="Pfam" id="PF13472">
    <property type="entry name" value="Lipase_GDSL_2"/>
    <property type="match status" value="1"/>
</dbReference>
<dbReference type="Gene3D" id="2.60.120.1360">
    <property type="match status" value="1"/>
</dbReference>
<reference evidence="2" key="1">
    <citation type="submission" date="2020-10" db="EMBL/GenBank/DDBJ databases">
        <authorList>
            <person name="Gilroy R."/>
        </authorList>
    </citation>
    <scope>NUCLEOTIDE SEQUENCE</scope>
    <source>
        <strain evidence="2">3924</strain>
    </source>
</reference>
<evidence type="ECO:0000313" key="2">
    <source>
        <dbReference type="EMBL" id="MBO8439811.1"/>
    </source>
</evidence>
<dbReference type="AlphaFoldDB" id="A0A940DJX5"/>
<reference evidence="2" key="2">
    <citation type="journal article" date="2021" name="PeerJ">
        <title>Extensive microbial diversity within the chicken gut microbiome revealed by metagenomics and culture.</title>
        <authorList>
            <person name="Gilroy R."/>
            <person name="Ravi A."/>
            <person name="Getino M."/>
            <person name="Pursley I."/>
            <person name="Horton D.L."/>
            <person name="Alikhan N.F."/>
            <person name="Baker D."/>
            <person name="Gharbi K."/>
            <person name="Hall N."/>
            <person name="Watson M."/>
            <person name="Adriaenssens E.M."/>
            <person name="Foster-Nyarko E."/>
            <person name="Jarju S."/>
            <person name="Secka A."/>
            <person name="Antonio M."/>
            <person name="Oren A."/>
            <person name="Chaudhuri R.R."/>
            <person name="La Ragione R."/>
            <person name="Hildebrand F."/>
            <person name="Pallen M.J."/>
        </authorList>
    </citation>
    <scope>NUCLEOTIDE SEQUENCE</scope>
    <source>
        <strain evidence="2">3924</strain>
    </source>
</reference>
<protein>
    <recommendedName>
        <fullName evidence="1">SGNH hydrolase-type esterase domain-containing protein</fullName>
    </recommendedName>
</protein>
<evidence type="ECO:0000313" key="3">
    <source>
        <dbReference type="Proteomes" id="UP000712007"/>
    </source>
</evidence>
<dbReference type="InterPro" id="IPR013830">
    <property type="entry name" value="SGNH_hydro"/>
</dbReference>
<dbReference type="Proteomes" id="UP000712007">
    <property type="component" value="Unassembled WGS sequence"/>
</dbReference>
<dbReference type="GO" id="GO:0016788">
    <property type="term" value="F:hydrolase activity, acting on ester bonds"/>
    <property type="evidence" value="ECO:0007669"/>
    <property type="project" value="UniProtKB-ARBA"/>
</dbReference>
<gene>
    <name evidence="2" type="ORF">IAC51_04085</name>
</gene>
<name>A0A940DJX5_9BACT</name>
<dbReference type="SUPFAM" id="SSF52266">
    <property type="entry name" value="SGNH hydrolase"/>
    <property type="match status" value="1"/>
</dbReference>
<comment type="caution">
    <text evidence="2">The sequence shown here is derived from an EMBL/GenBank/DDBJ whole genome shotgun (WGS) entry which is preliminary data.</text>
</comment>
<proteinExistence type="predicted"/>